<protein>
    <submittedName>
        <fullName evidence="5">Uncharacterized protein LOC101237479 isoform X3</fullName>
    </submittedName>
</protein>
<evidence type="ECO:0000259" key="3">
    <source>
        <dbReference type="Pfam" id="PF25390"/>
    </source>
</evidence>
<dbReference type="Proteomes" id="UP001652625">
    <property type="component" value="Chromosome 14"/>
</dbReference>
<dbReference type="PRINTS" id="PR00633">
    <property type="entry name" value="RCCNDNSATION"/>
</dbReference>
<proteinExistence type="predicted"/>
<dbReference type="InterPro" id="IPR009091">
    <property type="entry name" value="RCC1/BLIP-II"/>
</dbReference>
<dbReference type="RefSeq" id="XP_065674432.1">
    <property type="nucleotide sequence ID" value="XM_065818360.1"/>
</dbReference>
<dbReference type="InterPro" id="IPR058923">
    <property type="entry name" value="RCC1-like_dom"/>
</dbReference>
<feature type="repeat" description="RCC1" evidence="2">
    <location>
        <begin position="1071"/>
        <end position="1122"/>
    </location>
</feature>
<name>A0ABM4DIW8_HYDVU</name>
<dbReference type="SUPFAM" id="SSF50985">
    <property type="entry name" value="RCC1/BLIP-II"/>
    <property type="match status" value="2"/>
</dbReference>
<reference evidence="5" key="1">
    <citation type="submission" date="2025-08" db="UniProtKB">
        <authorList>
            <consortium name="RefSeq"/>
        </authorList>
    </citation>
    <scope>IDENTIFICATION</scope>
</reference>
<feature type="repeat" description="RCC1" evidence="2">
    <location>
        <begin position="796"/>
        <end position="847"/>
    </location>
</feature>
<dbReference type="PROSITE" id="PS00626">
    <property type="entry name" value="RCC1_2"/>
    <property type="match status" value="2"/>
</dbReference>
<evidence type="ECO:0000313" key="5">
    <source>
        <dbReference type="RefSeq" id="XP_065674432.1"/>
    </source>
</evidence>
<evidence type="ECO:0000313" key="4">
    <source>
        <dbReference type="Proteomes" id="UP001652625"/>
    </source>
</evidence>
<keyword evidence="1" id="KW-0677">Repeat</keyword>
<keyword evidence="4" id="KW-1185">Reference proteome</keyword>
<feature type="repeat" description="RCC1" evidence="2">
    <location>
        <begin position="899"/>
        <end position="950"/>
    </location>
</feature>
<evidence type="ECO:0000256" key="1">
    <source>
        <dbReference type="ARBA" id="ARBA00022737"/>
    </source>
</evidence>
<gene>
    <name evidence="5" type="primary">LOC101237479</name>
</gene>
<sequence length="1594" mass="182196">MSLSIVPASSLKKKQQNSAQNYTYDIYKCQYVLRVKPPNQSGVEVIKCCFQEMNGGFLLVLVCSNGALLLHLKDSDGKVLTKQINWFQNKCKKIVGLCIEPLRCSWIFCVCEDSSLYLIPSLEDQAKFLKISSPFSYVKTLRGEPTCIVWWRTLSHQNIGIVGTQVGELVFVDITLHKELYRTCIKERIVDLKILQVIKEKKSYLLIYTFKKLTHRLLLENPSSKFLSRSSSSLSQACDLGYDTVVECNMESIIDDERDNKEEFNKQSRFELLPQDFFYSLHEIGNQVFISKQDPKNNILEIYREFNQVPQHICYLPKNTATFSFTNNLILTLSNTIENKVRIQLFPHEICNGIFGKQNIKKTEFVENSIQSFFLNDSETVLNSYVFKFNPPSIWNTAFPCSVGYKSCKELSSFLIVTNNGVIECKPRIFPENYFAELCMKHDVEYSERFGLIFNLNITLLYEFIADQCLLNKDLQNANKFYNLSKCSPIRRAAQLIRFASIKDGLIFIQQNLQKIANGNERNTLSNLAVLCYIEQVMKTLNSGTFFRSLCDSFKSFLYDNLDYDALLAIDLLLRNGLLEYLFDVAKARGLIHAALEKLACFGNFQLAPSLQTMLIDGGHAEIFCNVFNGVFIKQMEPDETVKCLLSQPSVSKELISVISDQLLNLSETSLLYLARMFDPSRQFLRPLIEQSELKLRKRTGSDSSYSKSSETNKELSVSDIIVVFLKSIIALNACRKISNLPDITLVSLHMSGQLSLTNSLIKSDSISSNDLLFTSTPRARIACGRNHIVFVTNNKELYTWGKECGERKDNVHNTCPPMRMENLHNQGIQVVSVACGEFHTIALCEEGVYSWGSNEYGQLGVGDTRTRYRPVLITHISSKQIVSVVCGAYHTLAITSDYKVYSWGWGVHGQLGLKSVENQLTPKQIDLLDSHKVIQAAAGYAHSAVLTSQRYVYTFGADLYGQLGIGSHYKQVIPQLVDSLTLDSIYLISCGPFETIAISEDQTIFCWGRNYHQFYICAKAESSKYGRKMANNTKDLNHRFYPETLQFKLQHPITQILCGNWHYIILTSVNQVYTWGYNDCGQLGHYNKIDQSAPRLVKALIRRAIIGVAVGAEYSVAFDADDNIMAWGRNDEGKIGIENEGNLGNSNTARQSIYCVLAPTLVHGLPSIDDSFNSSKGSMKDYVFDEHLNFPDFSTLGIGKRHVLYNEEAVLLSLHSLSNWYSVSSVERFVFHTKQWYILSFCYELQQQWDKVYVFREKALRLFYTNENGEFNYTSYTDQLKLIVFDLLKKFEEYIAEDFEEDLSLVAMVLCLRKIFDCWQELNLSIIVLEDLLRKHVEVLCPLYAVVFFGYLHTFKSPSQTLRYTLYHVQKKHLFSEKLSSGFYAELLKNIVNHMATGTNWYTFLSTQSVEFRNEFDKMNFKPCLASDDGSTSIEHILKDIITHKRKILSLNPLLILSNAVTTILAAASKSTNLDAASKTKLSDYKLSTTISSLNSQLMFQETNFNVVVFTCFHNLLRYYMIETVIPEFQTRMASLPNPLRFTAYLMARLYDKNGIKIPMACPYCVYNNFRKEQLKVLNEEDVEVITSTYWEI</sequence>
<accession>A0ABM4DIW8</accession>
<dbReference type="Gene3D" id="2.130.10.30">
    <property type="entry name" value="Regulator of chromosome condensation 1/beta-lactamase-inhibitor protein II"/>
    <property type="match status" value="2"/>
</dbReference>
<feature type="repeat" description="RCC1" evidence="2">
    <location>
        <begin position="951"/>
        <end position="1002"/>
    </location>
</feature>
<dbReference type="GeneID" id="101237479"/>
<dbReference type="Pfam" id="PF00415">
    <property type="entry name" value="RCC1"/>
    <property type="match status" value="1"/>
</dbReference>
<dbReference type="InterPro" id="IPR051625">
    <property type="entry name" value="Signaling_Regulatory_Domain"/>
</dbReference>
<feature type="repeat" description="RCC1" evidence="2">
    <location>
        <begin position="847"/>
        <end position="898"/>
    </location>
</feature>
<dbReference type="PANTHER" id="PTHR22872">
    <property type="entry name" value="BTK-BINDING PROTEIN-RELATED"/>
    <property type="match status" value="1"/>
</dbReference>
<dbReference type="InterPro" id="IPR000408">
    <property type="entry name" value="Reg_chr_condens"/>
</dbReference>
<dbReference type="PROSITE" id="PS50012">
    <property type="entry name" value="RCC1_3"/>
    <property type="match status" value="5"/>
</dbReference>
<feature type="domain" description="RCC1-like" evidence="3">
    <location>
        <begin position="778"/>
        <end position="992"/>
    </location>
</feature>
<dbReference type="Pfam" id="PF25390">
    <property type="entry name" value="WD40_RLD"/>
    <property type="match status" value="1"/>
</dbReference>
<organism evidence="4 5">
    <name type="scientific">Hydra vulgaris</name>
    <name type="common">Hydra</name>
    <name type="synonym">Hydra attenuata</name>
    <dbReference type="NCBI Taxonomy" id="6087"/>
    <lineage>
        <taxon>Eukaryota</taxon>
        <taxon>Metazoa</taxon>
        <taxon>Cnidaria</taxon>
        <taxon>Hydrozoa</taxon>
        <taxon>Hydroidolina</taxon>
        <taxon>Anthoathecata</taxon>
        <taxon>Aplanulata</taxon>
        <taxon>Hydridae</taxon>
        <taxon>Hydra</taxon>
    </lineage>
</organism>
<evidence type="ECO:0000256" key="2">
    <source>
        <dbReference type="PROSITE-ProRule" id="PRU00235"/>
    </source>
</evidence>